<reference evidence="3 4" key="1">
    <citation type="submission" date="2020-07" db="EMBL/GenBank/DDBJ databases">
        <title>Sequencing the genomes of 1000 actinobacteria strains.</title>
        <authorList>
            <person name="Klenk H.-P."/>
        </authorList>
    </citation>
    <scope>NUCLEOTIDE SEQUENCE [LARGE SCALE GENOMIC DNA]</scope>
    <source>
        <strain evidence="3 4">DSM 22083</strain>
    </source>
</reference>
<organism evidence="3 4">
    <name type="scientific">Microlunatus parietis</name>
    <dbReference type="NCBI Taxonomy" id="682979"/>
    <lineage>
        <taxon>Bacteria</taxon>
        <taxon>Bacillati</taxon>
        <taxon>Actinomycetota</taxon>
        <taxon>Actinomycetes</taxon>
        <taxon>Propionibacteriales</taxon>
        <taxon>Propionibacteriaceae</taxon>
        <taxon>Microlunatus</taxon>
    </lineage>
</organism>
<dbReference type="Proteomes" id="UP000569914">
    <property type="component" value="Unassembled WGS sequence"/>
</dbReference>
<evidence type="ECO:0000259" key="2">
    <source>
        <dbReference type="Pfam" id="PF15648"/>
    </source>
</evidence>
<comment type="caution">
    <text evidence="3">The sequence shown here is derived from an EMBL/GenBank/DDBJ whole genome shotgun (WGS) entry which is preliminary data.</text>
</comment>
<protein>
    <recommendedName>
        <fullName evidence="2">Tox-REase-5 domain-containing protein</fullName>
    </recommendedName>
</protein>
<feature type="compositionally biased region" description="Basic and acidic residues" evidence="1">
    <location>
        <begin position="1"/>
        <end position="42"/>
    </location>
</feature>
<feature type="domain" description="Tox-REase-5" evidence="2">
    <location>
        <begin position="328"/>
        <end position="420"/>
    </location>
</feature>
<evidence type="ECO:0000313" key="4">
    <source>
        <dbReference type="Proteomes" id="UP000569914"/>
    </source>
</evidence>
<name>A0A7Y9I6E5_9ACTN</name>
<proteinExistence type="predicted"/>
<dbReference type="InterPro" id="IPR028904">
    <property type="entry name" value="Tox-REase-5_dom"/>
</dbReference>
<dbReference type="Pfam" id="PF15648">
    <property type="entry name" value="Tox-REase-5"/>
    <property type="match status" value="1"/>
</dbReference>
<keyword evidence="4" id="KW-1185">Reference proteome</keyword>
<evidence type="ECO:0000313" key="3">
    <source>
        <dbReference type="EMBL" id="NYE70988.1"/>
    </source>
</evidence>
<feature type="region of interest" description="Disordered" evidence="1">
    <location>
        <begin position="132"/>
        <end position="212"/>
    </location>
</feature>
<feature type="region of interest" description="Disordered" evidence="1">
    <location>
        <begin position="1"/>
        <end position="49"/>
    </location>
</feature>
<dbReference type="RefSeq" id="WP_179750839.1">
    <property type="nucleotide sequence ID" value="NZ_JACCBU010000001.1"/>
</dbReference>
<dbReference type="AlphaFoldDB" id="A0A7Y9I6E5"/>
<evidence type="ECO:0000256" key="1">
    <source>
        <dbReference type="SAM" id="MobiDB-lite"/>
    </source>
</evidence>
<accession>A0A7Y9I6E5</accession>
<feature type="compositionally biased region" description="Basic and acidic residues" evidence="1">
    <location>
        <begin position="167"/>
        <end position="180"/>
    </location>
</feature>
<sequence length="465" mass="53228">MREIGRAEDHRDDSDLPAHGESRPDHLPERDDQRPADDRDAPATRSLTRAEAWDRVRWDAVAKNGATREQYEAYRGEAQLDDLYATELERIRQELRPPIRAALAPPRPHLAPDRHAELEDRQTVALDRFRTVPVEGPDNTPLNPARIGNRLGSEWRKNDPPFPPGDLRLRDELIYRRCEPGRQLSDPPQPTGQSRPELAGTHQPVPESLRERYPHGVDYTADGRPDLARYASKTVALANGYDRPEYADPDRRANDVFGWTSTPEGKTWHQAGDGRTLWLIDTELHDHYADQDHDVAAEVDQPIGRWVDPPRRTFNDPYNQRYEDHAREITGAPAGKEYRIEHDGTAAHMDTRTFRDHGDQSTEVVVDAKGRYRQFISSDGNWHDWFGESKKGGVPGMIETALRQIKAADGHPVEWWFAEPESANAFQRSARGNQHLRRYVTDGTFTVRHLPMPEQDPENRAEDRP</sequence>
<dbReference type="EMBL" id="JACCBU010000001">
    <property type="protein sequence ID" value="NYE70988.1"/>
    <property type="molecule type" value="Genomic_DNA"/>
</dbReference>
<gene>
    <name evidence="3" type="ORF">BKA15_002317</name>
</gene>